<dbReference type="AlphaFoldDB" id="A0A1F7RN00"/>
<evidence type="ECO:0000259" key="5">
    <source>
        <dbReference type="SMART" id="SM00849"/>
    </source>
</evidence>
<keyword evidence="3" id="KW-0378">Hydrolase</keyword>
<dbReference type="SMART" id="SM00849">
    <property type="entry name" value="Lactamase_B"/>
    <property type="match status" value="1"/>
</dbReference>
<evidence type="ECO:0000256" key="1">
    <source>
        <dbReference type="ARBA" id="ARBA00001947"/>
    </source>
</evidence>
<dbReference type="GO" id="GO:0016787">
    <property type="term" value="F:hydrolase activity"/>
    <property type="evidence" value="ECO:0007669"/>
    <property type="project" value="UniProtKB-KW"/>
</dbReference>
<dbReference type="InterPro" id="IPR001279">
    <property type="entry name" value="Metallo-B-lactamas"/>
</dbReference>
<evidence type="ECO:0000256" key="2">
    <source>
        <dbReference type="ARBA" id="ARBA00022723"/>
    </source>
</evidence>
<evidence type="ECO:0000256" key="4">
    <source>
        <dbReference type="ARBA" id="ARBA00022833"/>
    </source>
</evidence>
<evidence type="ECO:0000313" key="7">
    <source>
        <dbReference type="Proteomes" id="UP000178526"/>
    </source>
</evidence>
<protein>
    <recommendedName>
        <fullName evidence="5">Metallo-beta-lactamase domain-containing protein</fullName>
    </recommendedName>
</protein>
<reference evidence="6 7" key="1">
    <citation type="journal article" date="2016" name="Nat. Commun.">
        <title>Thousands of microbial genomes shed light on interconnected biogeochemical processes in an aquifer system.</title>
        <authorList>
            <person name="Anantharaman K."/>
            <person name="Brown C.T."/>
            <person name="Hug L.A."/>
            <person name="Sharon I."/>
            <person name="Castelle C.J."/>
            <person name="Probst A.J."/>
            <person name="Thomas B.C."/>
            <person name="Singh A."/>
            <person name="Wilkins M.J."/>
            <person name="Karaoz U."/>
            <person name="Brodie E.L."/>
            <person name="Williams K.H."/>
            <person name="Hubbard S.S."/>
            <person name="Banfield J.F."/>
        </authorList>
    </citation>
    <scope>NUCLEOTIDE SEQUENCE [LARGE SCALE GENOMIC DNA]</scope>
</reference>
<name>A0A1F7RN00_9BACT</name>
<dbReference type="InterPro" id="IPR036866">
    <property type="entry name" value="RibonucZ/Hydroxyglut_hydro"/>
</dbReference>
<keyword evidence="2" id="KW-0479">Metal-binding</keyword>
<accession>A0A1F7RN00</accession>
<comment type="caution">
    <text evidence="6">The sequence shown here is derived from an EMBL/GenBank/DDBJ whole genome shotgun (WGS) entry which is preliminary data.</text>
</comment>
<dbReference type="SUPFAM" id="SSF56281">
    <property type="entry name" value="Metallo-hydrolase/oxidoreductase"/>
    <property type="match status" value="1"/>
</dbReference>
<keyword evidence="4" id="KW-0862">Zinc</keyword>
<dbReference type="PANTHER" id="PTHR46233:SF3">
    <property type="entry name" value="HYDROXYACYLGLUTATHIONE HYDROLASE GLOC"/>
    <property type="match status" value="1"/>
</dbReference>
<dbReference type="InterPro" id="IPR051453">
    <property type="entry name" value="MBL_Glyoxalase_II"/>
</dbReference>
<dbReference type="CDD" id="cd06262">
    <property type="entry name" value="metallo-hydrolase-like_MBL-fold"/>
    <property type="match status" value="1"/>
</dbReference>
<feature type="domain" description="Metallo-beta-lactamase" evidence="5">
    <location>
        <begin position="12"/>
        <end position="177"/>
    </location>
</feature>
<comment type="cofactor">
    <cofactor evidence="1">
        <name>Zn(2+)</name>
        <dbReference type="ChEBI" id="CHEBI:29105"/>
    </cofactor>
</comment>
<dbReference type="GO" id="GO:0046872">
    <property type="term" value="F:metal ion binding"/>
    <property type="evidence" value="ECO:0007669"/>
    <property type="project" value="UniProtKB-KW"/>
</dbReference>
<proteinExistence type="predicted"/>
<sequence length="208" mass="22889">MYFKQITVGHMGNFAYLFGCEETKEAGIVDPAFNIEKLIETAVNDGYKIKYIFTTHGHFDHAGGHKTVAERTGAKIIAHKKEAAILKNKNIPVDIEVEDQDEIKVGKVTVKIIHTPGHTAGGICLLIDNQKLLTGDTLFVGDCGRTDLAGGSSAELYRSINEKLKVLRNDIEVYPGHSYGGSKSTIGHEKATNQTMKCKTLREFEELP</sequence>
<gene>
    <name evidence="6" type="ORF">A2042_03270</name>
</gene>
<dbReference type="EMBL" id="MGDB01000018">
    <property type="protein sequence ID" value="OGL42945.1"/>
    <property type="molecule type" value="Genomic_DNA"/>
</dbReference>
<dbReference type="Pfam" id="PF00753">
    <property type="entry name" value="Lactamase_B"/>
    <property type="match status" value="1"/>
</dbReference>
<dbReference type="PANTHER" id="PTHR46233">
    <property type="entry name" value="HYDROXYACYLGLUTATHIONE HYDROLASE GLOC"/>
    <property type="match status" value="1"/>
</dbReference>
<evidence type="ECO:0000313" key="6">
    <source>
        <dbReference type="EMBL" id="OGL42945.1"/>
    </source>
</evidence>
<dbReference type="Gene3D" id="3.60.15.10">
    <property type="entry name" value="Ribonuclease Z/Hydroxyacylglutathione hydrolase-like"/>
    <property type="match status" value="1"/>
</dbReference>
<organism evidence="6 7">
    <name type="scientific">Candidatus Schekmanbacteria bacterium GWA2_38_11</name>
    <dbReference type="NCBI Taxonomy" id="1817876"/>
    <lineage>
        <taxon>Bacteria</taxon>
        <taxon>Candidatus Schekmaniibacteriota</taxon>
    </lineage>
</organism>
<evidence type="ECO:0000256" key="3">
    <source>
        <dbReference type="ARBA" id="ARBA00022801"/>
    </source>
</evidence>
<dbReference type="Proteomes" id="UP000178526">
    <property type="component" value="Unassembled WGS sequence"/>
</dbReference>